<proteinExistence type="predicted"/>
<dbReference type="AlphaFoldDB" id="A0A385I1J6"/>
<feature type="region of interest" description="Disordered" evidence="1">
    <location>
        <begin position="98"/>
        <end position="131"/>
    </location>
</feature>
<accession>A0A385I1J6</accession>
<dbReference type="EMBL" id="MG976688">
    <property type="protein sequence ID" value="AXY63744.1"/>
    <property type="molecule type" value="Genomic_DNA"/>
</dbReference>
<gene>
    <name evidence="2" type="ORF">PMNZ_829</name>
</gene>
<name>A0A385I1J6_9EUKA</name>
<reference evidence="2" key="1">
    <citation type="submission" date="2018-02" db="EMBL/GenBank/DDBJ databases">
        <title>Genome reduction pattern in chromatophore genome of Paulinella.</title>
        <authorList>
            <person name="Lhee D."/>
            <person name="Yoon H.S."/>
        </authorList>
    </citation>
    <scope>NUCLEOTIDE SEQUENCE</scope>
    <source>
        <strain evidence="2">NZ27</strain>
    </source>
</reference>
<keyword evidence="2" id="KW-0934">Plastid</keyword>
<evidence type="ECO:0000256" key="1">
    <source>
        <dbReference type="SAM" id="MobiDB-lite"/>
    </source>
</evidence>
<protein>
    <submittedName>
        <fullName evidence="2">Uncharacterized protein</fullName>
    </submittedName>
</protein>
<organism evidence="2">
    <name type="scientific">Paulinella micropora</name>
    <dbReference type="NCBI Taxonomy" id="1928728"/>
    <lineage>
        <taxon>Eukaryota</taxon>
        <taxon>Sar</taxon>
        <taxon>Rhizaria</taxon>
        <taxon>Cercozoa</taxon>
        <taxon>Imbricatea</taxon>
        <taxon>Silicofilosea</taxon>
        <taxon>Euglyphida</taxon>
        <taxon>Paulinellidae</taxon>
        <taxon>Paulinella</taxon>
    </lineage>
</organism>
<geneLocation type="plastid" evidence="2"/>
<sequence>MFFNRKNTFFLELDKDTDTTKAVQSKDTNPVNTAKAVTKVKPVSTVKEIVQEKPPVPVQEKAAPAVKSNELTTAEAIAVELRESQAKIPVITNVTFAPENLQPSGINPRPRRQPGANLGNFKTMASEMFKS</sequence>
<evidence type="ECO:0000313" key="2">
    <source>
        <dbReference type="EMBL" id="AXY63744.1"/>
    </source>
</evidence>